<dbReference type="EMBL" id="ML996709">
    <property type="protein sequence ID" value="KAF2396015.1"/>
    <property type="molecule type" value="Genomic_DNA"/>
</dbReference>
<dbReference type="AlphaFoldDB" id="A0A6G1HJR8"/>
<sequence length="225" mass="25627">MELVTRMPEWDQKRYSLWSDNLFTTEKLIDILGNSDVGATGTARRRATRRAARRAARNQVTPTTRRLSPGSIVRSIRRRHWELLVLVATGPSALLVEASFDYLQKQYRKTSLSPRIVTTTVRLLPAFQDIIDEVAQSVQSSVLATSASQMSTTRWSQEYAHRDGCLAMVNARLLNAHQRGESSWSKYDLSYRLLTPEDTANEFRAILLSPDGYGVPRRMGIEVWR</sequence>
<reference evidence="1" key="1">
    <citation type="journal article" date="2020" name="Stud. Mycol.">
        <title>101 Dothideomycetes genomes: a test case for predicting lifestyles and emergence of pathogens.</title>
        <authorList>
            <person name="Haridas S."/>
            <person name="Albert R."/>
            <person name="Binder M."/>
            <person name="Bloem J."/>
            <person name="Labutti K."/>
            <person name="Salamov A."/>
            <person name="Andreopoulos B."/>
            <person name="Baker S."/>
            <person name="Barry K."/>
            <person name="Bills G."/>
            <person name="Bluhm B."/>
            <person name="Cannon C."/>
            <person name="Castanera R."/>
            <person name="Culley D."/>
            <person name="Daum C."/>
            <person name="Ezra D."/>
            <person name="Gonzalez J."/>
            <person name="Henrissat B."/>
            <person name="Kuo A."/>
            <person name="Liang C."/>
            <person name="Lipzen A."/>
            <person name="Lutzoni F."/>
            <person name="Magnuson J."/>
            <person name="Mondo S."/>
            <person name="Nolan M."/>
            <person name="Ohm R."/>
            <person name="Pangilinan J."/>
            <person name="Park H.-J."/>
            <person name="Ramirez L."/>
            <person name="Alfaro M."/>
            <person name="Sun H."/>
            <person name="Tritt A."/>
            <person name="Yoshinaga Y."/>
            <person name="Zwiers L.-H."/>
            <person name="Turgeon B."/>
            <person name="Goodwin S."/>
            <person name="Spatafora J."/>
            <person name="Crous P."/>
            <person name="Grigoriev I."/>
        </authorList>
    </citation>
    <scope>NUCLEOTIDE SEQUENCE</scope>
    <source>
        <strain evidence="1">CBS 262.69</strain>
    </source>
</reference>
<keyword evidence="2" id="KW-1185">Reference proteome</keyword>
<proteinExistence type="predicted"/>
<accession>A0A6G1HJR8</accession>
<organism evidence="1 2">
    <name type="scientific">Trichodelitschia bisporula</name>
    <dbReference type="NCBI Taxonomy" id="703511"/>
    <lineage>
        <taxon>Eukaryota</taxon>
        <taxon>Fungi</taxon>
        <taxon>Dikarya</taxon>
        <taxon>Ascomycota</taxon>
        <taxon>Pezizomycotina</taxon>
        <taxon>Dothideomycetes</taxon>
        <taxon>Dothideomycetes incertae sedis</taxon>
        <taxon>Phaeotrichales</taxon>
        <taxon>Phaeotrichaceae</taxon>
        <taxon>Trichodelitschia</taxon>
    </lineage>
</organism>
<name>A0A6G1HJR8_9PEZI</name>
<gene>
    <name evidence="1" type="ORF">EJ06DRAFT_253700</name>
</gene>
<evidence type="ECO:0000313" key="2">
    <source>
        <dbReference type="Proteomes" id="UP000799640"/>
    </source>
</evidence>
<dbReference type="Proteomes" id="UP000799640">
    <property type="component" value="Unassembled WGS sequence"/>
</dbReference>
<evidence type="ECO:0000313" key="1">
    <source>
        <dbReference type="EMBL" id="KAF2396015.1"/>
    </source>
</evidence>
<protein>
    <submittedName>
        <fullName evidence="1">Uncharacterized protein</fullName>
    </submittedName>
</protein>